<keyword evidence="4" id="KW-1003">Cell membrane</keyword>
<comment type="function">
    <text evidence="20">Involved in the sodium-dependent cotransport of myo-inositol (MI) with a Na(+):MI stoichiometry of 2:1. Exclusively responsible for apical MI transport and absorption in intestine. Can also transport D-chiro-inositol (DCI) but not L-fucose. Exhibits stereospecific cotransport of both D-glucose and D-xylose. May induce apoptosis through the TNF-alpha, PDCD1 pathway. May play a role in the regulation of MI concentration in serum, involving reabsorption in at least the proximal tubule of the kidney.</text>
</comment>
<dbReference type="PANTHER" id="PTHR11819:SF171">
    <property type="entry name" value="SODIUM_MYO-INOSITOL COTRANSPORTER 2"/>
    <property type="match status" value="1"/>
</dbReference>
<feature type="transmembrane region" description="Helical" evidence="22">
    <location>
        <begin position="516"/>
        <end position="537"/>
    </location>
</feature>
<name>A0ABP0FA32_CLALP</name>
<evidence type="ECO:0000256" key="1">
    <source>
        <dbReference type="ARBA" id="ARBA00004424"/>
    </source>
</evidence>
<dbReference type="PANTHER" id="PTHR11819">
    <property type="entry name" value="SOLUTE CARRIER FAMILY 5"/>
    <property type="match status" value="1"/>
</dbReference>
<proteinExistence type="inferred from homology"/>
<gene>
    <name evidence="23" type="ORF">CVLEPA_LOCUS6018</name>
</gene>
<evidence type="ECO:0000256" key="3">
    <source>
        <dbReference type="ARBA" id="ARBA00022448"/>
    </source>
</evidence>
<feature type="transmembrane region" description="Helical" evidence="22">
    <location>
        <begin position="28"/>
        <end position="45"/>
    </location>
</feature>
<feature type="transmembrane region" description="Helical" evidence="22">
    <location>
        <begin position="375"/>
        <end position="395"/>
    </location>
</feature>
<feature type="transmembrane region" description="Helical" evidence="22">
    <location>
        <begin position="104"/>
        <end position="125"/>
    </location>
</feature>
<evidence type="ECO:0000256" key="13">
    <source>
        <dbReference type="ARBA" id="ARBA00036654"/>
    </source>
</evidence>
<evidence type="ECO:0000256" key="15">
    <source>
        <dbReference type="ARBA" id="ARBA00036849"/>
    </source>
</evidence>
<feature type="transmembrane region" description="Helical" evidence="22">
    <location>
        <begin position="208"/>
        <end position="228"/>
    </location>
</feature>
<comment type="catalytic activity">
    <reaction evidence="14">
        <text>D-glucose(out) + 2 Na(+)(out) = D-glucose(in) + 2 Na(+)(in)</text>
        <dbReference type="Rhea" id="RHEA:70495"/>
        <dbReference type="ChEBI" id="CHEBI:4167"/>
        <dbReference type="ChEBI" id="CHEBI:29101"/>
    </reaction>
</comment>
<dbReference type="InterPro" id="IPR038377">
    <property type="entry name" value="Na/Glc_symporter_sf"/>
</dbReference>
<feature type="transmembrane region" description="Helical" evidence="22">
    <location>
        <begin position="702"/>
        <end position="721"/>
    </location>
</feature>
<evidence type="ECO:0000256" key="16">
    <source>
        <dbReference type="ARBA" id="ARBA00036976"/>
    </source>
</evidence>
<comment type="subcellular location">
    <subcellularLocation>
        <location evidence="1">Apical cell membrane</location>
        <topology evidence="1">Multi-pass membrane protein</topology>
    </subcellularLocation>
</comment>
<evidence type="ECO:0000256" key="10">
    <source>
        <dbReference type="ARBA" id="ARBA00023065"/>
    </source>
</evidence>
<keyword evidence="7" id="KW-0769">Symport</keyword>
<sequence length="722" mass="80531">MLPTNNDSKNFSGIHDAFLGERLNGTDILVVVIYFFAVLAVGIWAMWRTNRSTVGGYFLAGRSMLWWPIGASLFSSNVGSGHFIGLAGSGAASGIAVGAYEWNAMFVVLLLAWVFLPVYIASGVVTMPEYLYKRYGGHRIQICISVVYLFIYIFTKISVDLYAGAIFISQALKWNLYVSVLALLLVTAIYTVGGGLAAVIYTDTLQTVIMLLGAFILMIVGFVNIGGYSGLVEQYMDAIPQYRLANHTECGIPRADSFHVFRDVHANLPWTGIVFGMPILSIWYWCTDQVIVQRSLAAKNLSHAKAASILCSYLKVFPMFLMVMVGMISRAKYPDQVGCVDPEVCKIVCDNPHSCSDIAYPKLVMELLPGGARGLLLAVMLSALMSSLTSIFNSSSTIFTMDLWNRVRKSASERELMIVGRVFVLCLVIVSFLWIPIIQAEEGGQLFNYIQKISAYLQPPIAAAFILGIFWKRMNEQGAFWGLCVGTVAGIIRLITDFTESDPVCGEDEGMQWGIHYLHFAIFLFLGSCLVIILISLCTKPWPKNMFGGLTWWTRKELLPLNPMHLQLESKPKNEHSYLVENDELQQSNGCLNNGKAVYTSNSEELYAEIDLGQPENFTSHRPQHLPKQVSASYNNDLVRFKTQQVPEEPVHKGFTTHETKFWRKVLSFFCGFEGSSSQPSKKIPVIPTLDSFAEDPFWKKVVNINAVICVIFAIALWIAFR</sequence>
<dbReference type="Pfam" id="PF00474">
    <property type="entry name" value="SSF"/>
    <property type="match status" value="1"/>
</dbReference>
<keyword evidence="11 22" id="KW-0472">Membrane</keyword>
<feature type="transmembrane region" description="Helical" evidence="22">
    <location>
        <begin position="268"/>
        <end position="286"/>
    </location>
</feature>
<evidence type="ECO:0000256" key="19">
    <source>
        <dbReference type="ARBA" id="ARBA00043206"/>
    </source>
</evidence>
<comment type="catalytic activity">
    <reaction evidence="16">
        <text>D-xylose(out) + 2 Na(+)(out) = D-xylose(in) + 2 Na(+)(in)</text>
        <dbReference type="Rhea" id="RHEA:73367"/>
        <dbReference type="ChEBI" id="CHEBI:29101"/>
        <dbReference type="ChEBI" id="CHEBI:53455"/>
    </reaction>
</comment>
<comment type="caution">
    <text evidence="23">The sequence shown here is derived from an EMBL/GenBank/DDBJ whole genome shotgun (WGS) entry which is preliminary data.</text>
</comment>
<reference evidence="23 24" key="1">
    <citation type="submission" date="2024-02" db="EMBL/GenBank/DDBJ databases">
        <authorList>
            <person name="Daric V."/>
            <person name="Darras S."/>
        </authorList>
    </citation>
    <scope>NUCLEOTIDE SEQUENCE [LARGE SCALE GENOMIC DNA]</scope>
</reference>
<evidence type="ECO:0000256" key="11">
    <source>
        <dbReference type="ARBA" id="ARBA00023136"/>
    </source>
</evidence>
<dbReference type="PROSITE" id="PS50283">
    <property type="entry name" value="NA_SOLUT_SYMP_3"/>
    <property type="match status" value="1"/>
</dbReference>
<feature type="transmembrane region" description="Helical" evidence="22">
    <location>
        <begin position="478"/>
        <end position="496"/>
    </location>
</feature>
<comment type="catalytic activity">
    <reaction evidence="13">
        <text>myo-inositol(out) + 2 Na(+)(out) = myo-inositol(in) + 2 Na(+)(in)</text>
        <dbReference type="Rhea" id="RHEA:72987"/>
        <dbReference type="ChEBI" id="CHEBI:17268"/>
        <dbReference type="ChEBI" id="CHEBI:29101"/>
    </reaction>
</comment>
<evidence type="ECO:0000256" key="21">
    <source>
        <dbReference type="RuleBase" id="RU362091"/>
    </source>
</evidence>
<dbReference type="NCBIfam" id="TIGR00813">
    <property type="entry name" value="sss"/>
    <property type="match status" value="1"/>
</dbReference>
<organism evidence="23 24">
    <name type="scientific">Clavelina lepadiformis</name>
    <name type="common">Light-bulb sea squirt</name>
    <name type="synonym">Ascidia lepadiformis</name>
    <dbReference type="NCBI Taxonomy" id="159417"/>
    <lineage>
        <taxon>Eukaryota</taxon>
        <taxon>Metazoa</taxon>
        <taxon>Chordata</taxon>
        <taxon>Tunicata</taxon>
        <taxon>Ascidiacea</taxon>
        <taxon>Aplousobranchia</taxon>
        <taxon>Clavelinidae</taxon>
        <taxon>Clavelina</taxon>
    </lineage>
</organism>
<evidence type="ECO:0000256" key="4">
    <source>
        <dbReference type="ARBA" id="ARBA00022475"/>
    </source>
</evidence>
<comment type="similarity">
    <text evidence="2 21">Belongs to the sodium:solute symporter (SSF) (TC 2.A.21) family.</text>
</comment>
<keyword evidence="9" id="KW-0915">Sodium</keyword>
<evidence type="ECO:0000256" key="2">
    <source>
        <dbReference type="ARBA" id="ARBA00006434"/>
    </source>
</evidence>
<evidence type="ECO:0000256" key="6">
    <source>
        <dbReference type="ARBA" id="ARBA00022703"/>
    </source>
</evidence>
<evidence type="ECO:0000256" key="17">
    <source>
        <dbReference type="ARBA" id="ARBA00039861"/>
    </source>
</evidence>
<keyword evidence="12" id="KW-0739">Sodium transport</keyword>
<keyword evidence="10" id="KW-0406">Ion transport</keyword>
<keyword evidence="24" id="KW-1185">Reference proteome</keyword>
<feature type="transmembrane region" description="Helical" evidence="22">
    <location>
        <begin position="307"/>
        <end position="328"/>
    </location>
</feature>
<evidence type="ECO:0000256" key="12">
    <source>
        <dbReference type="ARBA" id="ARBA00023201"/>
    </source>
</evidence>
<evidence type="ECO:0000256" key="18">
    <source>
        <dbReference type="ARBA" id="ARBA00042834"/>
    </source>
</evidence>
<evidence type="ECO:0000313" key="23">
    <source>
        <dbReference type="EMBL" id="CAK8676559.1"/>
    </source>
</evidence>
<evidence type="ECO:0000256" key="22">
    <source>
        <dbReference type="SAM" id="Phobius"/>
    </source>
</evidence>
<keyword evidence="3" id="KW-0813">Transport</keyword>
<evidence type="ECO:0000313" key="24">
    <source>
        <dbReference type="Proteomes" id="UP001642483"/>
    </source>
</evidence>
<keyword evidence="8 22" id="KW-1133">Transmembrane helix</keyword>
<evidence type="ECO:0000256" key="14">
    <source>
        <dbReference type="ARBA" id="ARBA00036672"/>
    </source>
</evidence>
<dbReference type="Gene3D" id="1.20.1730.10">
    <property type="entry name" value="Sodium/glucose cotransporter"/>
    <property type="match status" value="1"/>
</dbReference>
<evidence type="ECO:0000256" key="5">
    <source>
        <dbReference type="ARBA" id="ARBA00022692"/>
    </source>
</evidence>
<dbReference type="InterPro" id="IPR001734">
    <property type="entry name" value="Na/solute_symporter"/>
</dbReference>
<comment type="catalytic activity">
    <reaction evidence="15">
        <text>1D-chiro-inositol(out) + 2 Na(+)(out) = 1D-chiro-inositol(in) + 2 Na(+)(in)</text>
        <dbReference type="Rhea" id="RHEA:73315"/>
        <dbReference type="ChEBI" id="CHEBI:27372"/>
        <dbReference type="ChEBI" id="CHEBI:29101"/>
    </reaction>
</comment>
<protein>
    <recommendedName>
        <fullName evidence="17">Sodium/myo-inositol cotransporter 2</fullName>
    </recommendedName>
    <alternativeName>
        <fullName evidence="19">Sodium/myo-inositol transporter 2</fullName>
    </alternativeName>
    <alternativeName>
        <fullName evidence="18">Solute carrier family 5 member 11</fullName>
    </alternativeName>
</protein>
<accession>A0ABP0FA32</accession>
<evidence type="ECO:0000256" key="7">
    <source>
        <dbReference type="ARBA" id="ARBA00022847"/>
    </source>
</evidence>
<keyword evidence="5 22" id="KW-0812">Transmembrane</keyword>
<feature type="transmembrane region" description="Helical" evidence="22">
    <location>
        <begin position="174"/>
        <end position="201"/>
    </location>
</feature>
<evidence type="ECO:0000256" key="20">
    <source>
        <dbReference type="ARBA" id="ARBA00045715"/>
    </source>
</evidence>
<feature type="transmembrane region" description="Helical" evidence="22">
    <location>
        <begin position="416"/>
        <end position="437"/>
    </location>
</feature>
<dbReference type="Proteomes" id="UP001642483">
    <property type="component" value="Unassembled WGS sequence"/>
</dbReference>
<feature type="transmembrane region" description="Helical" evidence="22">
    <location>
        <begin position="146"/>
        <end position="168"/>
    </location>
</feature>
<feature type="transmembrane region" description="Helical" evidence="22">
    <location>
        <begin position="65"/>
        <end position="84"/>
    </location>
</feature>
<keyword evidence="6" id="KW-0053">Apoptosis</keyword>
<evidence type="ECO:0000256" key="8">
    <source>
        <dbReference type="ARBA" id="ARBA00022989"/>
    </source>
</evidence>
<evidence type="ECO:0000256" key="9">
    <source>
        <dbReference type="ARBA" id="ARBA00023053"/>
    </source>
</evidence>
<feature type="transmembrane region" description="Helical" evidence="22">
    <location>
        <begin position="449"/>
        <end position="471"/>
    </location>
</feature>
<dbReference type="EMBL" id="CAWYQH010000035">
    <property type="protein sequence ID" value="CAK8676559.1"/>
    <property type="molecule type" value="Genomic_DNA"/>
</dbReference>